<reference evidence="2 3" key="1">
    <citation type="submission" date="2020-08" db="EMBL/GenBank/DDBJ databases">
        <title>Genome Sequencing of Nocardia wallacei strain FMUON74 and assembly.</title>
        <authorList>
            <person name="Toyokawa M."/>
            <person name="Uesaka K."/>
        </authorList>
    </citation>
    <scope>NUCLEOTIDE SEQUENCE [LARGE SCALE GENOMIC DNA]</scope>
    <source>
        <strain evidence="2 3">FMUON74</strain>
    </source>
</reference>
<dbReference type="Proteomes" id="UP000516173">
    <property type="component" value="Chromosome"/>
</dbReference>
<dbReference type="EMBL" id="AP023396">
    <property type="protein sequence ID" value="BCK54713.1"/>
    <property type="molecule type" value="Genomic_DNA"/>
</dbReference>
<keyword evidence="1" id="KW-1133">Transmembrane helix</keyword>
<protein>
    <submittedName>
        <fullName evidence="2">Uncharacterized protein</fullName>
    </submittedName>
</protein>
<feature type="transmembrane region" description="Helical" evidence="1">
    <location>
        <begin position="230"/>
        <end position="252"/>
    </location>
</feature>
<accession>A0A7G1KKH9</accession>
<evidence type="ECO:0000256" key="1">
    <source>
        <dbReference type="SAM" id="Phobius"/>
    </source>
</evidence>
<feature type="transmembrane region" description="Helical" evidence="1">
    <location>
        <begin position="318"/>
        <end position="339"/>
    </location>
</feature>
<gene>
    <name evidence="2" type="ORF">NWFMUON74_24850</name>
</gene>
<evidence type="ECO:0000313" key="3">
    <source>
        <dbReference type="Proteomes" id="UP000516173"/>
    </source>
</evidence>
<evidence type="ECO:0000313" key="2">
    <source>
        <dbReference type="EMBL" id="BCK54713.1"/>
    </source>
</evidence>
<keyword evidence="1" id="KW-0812">Transmembrane</keyword>
<keyword evidence="1" id="KW-0472">Membrane</keyword>
<sequence length="367" mass="39759">MTDDRPRRTVVVGILADPDLPARLAQYLGRTLPGVLANRVDDRVTWRAEVVDDPFEAMYPDYDRLVDKAHERVRTTDWDLALCVTDLPLRGPHGFVMATVDLDSRVALISLPALGGLRLRRRLTDLAAALTARMEPGHRPQTGLVRDLARRLGSRSVRVERARTDNEVHVFGSPTPGTVRLLAGMVRANRPWQLLVGLSSALAGAIAGTAFGVLYSSIWQLATALGPARLAGSTVAALAVLTVWIIAGHGLWERAENTSGTRDPDRRLRNAGTVATVLVGSAAFFATLYLLALAAVLLVIPPDFLGKTLGHSAGVRDYLTIALTATILGTVAGAVGSGLEDDTTVRKAAYNHRRRERHRWVEQRGDS</sequence>
<organism evidence="2 3">
    <name type="scientific">Nocardia wallacei</name>
    <dbReference type="NCBI Taxonomy" id="480035"/>
    <lineage>
        <taxon>Bacteria</taxon>
        <taxon>Bacillati</taxon>
        <taxon>Actinomycetota</taxon>
        <taxon>Actinomycetes</taxon>
        <taxon>Mycobacteriales</taxon>
        <taxon>Nocardiaceae</taxon>
        <taxon>Nocardia</taxon>
    </lineage>
</organism>
<dbReference type="RefSeq" id="WP_187687929.1">
    <property type="nucleotide sequence ID" value="NZ_AP023396.1"/>
</dbReference>
<proteinExistence type="predicted"/>
<dbReference type="GeneID" id="80347038"/>
<dbReference type="KEGG" id="nwl:NWFMUON74_24850"/>
<feature type="transmembrane region" description="Helical" evidence="1">
    <location>
        <begin position="194"/>
        <end position="218"/>
    </location>
</feature>
<name>A0A7G1KKH9_9NOCA</name>
<dbReference type="AlphaFoldDB" id="A0A7G1KKH9"/>
<feature type="transmembrane region" description="Helical" evidence="1">
    <location>
        <begin position="273"/>
        <end position="298"/>
    </location>
</feature>
<keyword evidence="3" id="KW-1185">Reference proteome</keyword>